<name>A0A3B1E6N2_9ZZZZ</name>
<dbReference type="InterPro" id="IPR020094">
    <property type="entry name" value="TruA/RsuA/RluB/E/F_N"/>
</dbReference>
<dbReference type="Gene3D" id="3.30.70.580">
    <property type="entry name" value="Pseudouridine synthase I, catalytic domain, N-terminal subdomain"/>
    <property type="match status" value="1"/>
</dbReference>
<reference evidence="5" key="1">
    <citation type="submission" date="2018-10" db="EMBL/GenBank/DDBJ databases">
        <authorList>
            <person name="Aoki K."/>
        </authorList>
    </citation>
    <scope>NUCLEOTIDE SEQUENCE</scope>
</reference>
<organism evidence="5">
    <name type="scientific">hydrothermal vent metagenome</name>
    <dbReference type="NCBI Taxonomy" id="652676"/>
    <lineage>
        <taxon>unclassified sequences</taxon>
        <taxon>metagenomes</taxon>
        <taxon>ecological metagenomes</taxon>
    </lineage>
</organism>
<dbReference type="GO" id="GO:0004730">
    <property type="term" value="F:pseudouridylate synthase activity"/>
    <property type="evidence" value="ECO:0007669"/>
    <property type="project" value="UniProtKB-EC"/>
</dbReference>
<dbReference type="AlphaFoldDB" id="A0A3B1E6N2"/>
<keyword evidence="3" id="KW-0413">Isomerase</keyword>
<evidence type="ECO:0000313" key="5">
    <source>
        <dbReference type="EMBL" id="VAY86396.1"/>
    </source>
</evidence>
<evidence type="ECO:0000256" key="3">
    <source>
        <dbReference type="ARBA" id="ARBA00023235"/>
    </source>
</evidence>
<dbReference type="GO" id="GO:0031119">
    <property type="term" value="P:tRNA pseudouridine synthesis"/>
    <property type="evidence" value="ECO:0007669"/>
    <property type="project" value="TreeGrafter"/>
</dbReference>
<dbReference type="Gene3D" id="3.30.70.660">
    <property type="entry name" value="Pseudouridine synthase I, catalytic domain, C-terminal subdomain"/>
    <property type="match status" value="1"/>
</dbReference>
<keyword evidence="2" id="KW-0819">tRNA processing</keyword>
<dbReference type="Pfam" id="PF01416">
    <property type="entry name" value="PseudoU_synth_1"/>
    <property type="match status" value="1"/>
</dbReference>
<evidence type="ECO:0000256" key="1">
    <source>
        <dbReference type="ARBA" id="ARBA00009375"/>
    </source>
</evidence>
<dbReference type="SUPFAM" id="SSF55120">
    <property type="entry name" value="Pseudouridine synthase"/>
    <property type="match status" value="1"/>
</dbReference>
<dbReference type="InterPro" id="IPR001406">
    <property type="entry name" value="PsdUridine_synth_TruA"/>
</dbReference>
<dbReference type="InterPro" id="IPR020103">
    <property type="entry name" value="PsdUridine_synth_cat_dom_sf"/>
</dbReference>
<dbReference type="GO" id="GO:0003723">
    <property type="term" value="F:RNA binding"/>
    <property type="evidence" value="ECO:0007669"/>
    <property type="project" value="InterPro"/>
</dbReference>
<evidence type="ECO:0000259" key="4">
    <source>
        <dbReference type="Pfam" id="PF01416"/>
    </source>
</evidence>
<proteinExistence type="inferred from homology"/>
<feature type="domain" description="Pseudouridine synthase I TruA alpha/beta" evidence="4">
    <location>
        <begin position="142"/>
        <end position="242"/>
    </location>
</feature>
<comment type="similarity">
    <text evidence="1">Belongs to the tRNA pseudouridine synthase TruA family.</text>
</comment>
<dbReference type="InterPro" id="IPR020097">
    <property type="entry name" value="PsdUridine_synth_TruA_a/b_dom"/>
</dbReference>
<dbReference type="EMBL" id="UOYO01000010">
    <property type="protein sequence ID" value="VAY86396.1"/>
    <property type="molecule type" value="Genomic_DNA"/>
</dbReference>
<dbReference type="PANTHER" id="PTHR11142">
    <property type="entry name" value="PSEUDOURIDYLATE SYNTHASE"/>
    <property type="match status" value="1"/>
</dbReference>
<dbReference type="CDD" id="cd02570">
    <property type="entry name" value="PseudoU_synth_EcTruA"/>
    <property type="match status" value="1"/>
</dbReference>
<accession>A0A3B1E6N2</accession>
<dbReference type="HAMAP" id="MF_00171">
    <property type="entry name" value="TruA"/>
    <property type="match status" value="1"/>
</dbReference>
<dbReference type="PANTHER" id="PTHR11142:SF0">
    <property type="entry name" value="TRNA PSEUDOURIDINE SYNTHASE-LIKE 1"/>
    <property type="match status" value="1"/>
</dbReference>
<dbReference type="InterPro" id="IPR020095">
    <property type="entry name" value="PsdUridine_synth_TruA_C"/>
</dbReference>
<sequence length="242" mass="28147">MKIKITLSYNGAYFQGFAPQLNKKGVLNHLQIAFASLGITSKLAGAGRTDKGVHALSQVVHTDISDVWIDKLERLKIELNRKLQHVSVKNITKTQEEFHARFSAKKRVYRYIISSKKLTPFNQDLLTYVSAKNINIDLITQAIKLYEGEYNFKFFKKSGSCTKTNTRIIYKARFYKHKDYFVFLFIANGFLRNQVRIMVGFLLEISKQKLFFEDLHSQLKCIKLYFKKPAPPQGLYLTRIIY</sequence>
<dbReference type="NCBIfam" id="TIGR00071">
    <property type="entry name" value="hisT_truA"/>
    <property type="match status" value="1"/>
</dbReference>
<dbReference type="GO" id="GO:0009982">
    <property type="term" value="F:pseudouridine synthase activity"/>
    <property type="evidence" value="ECO:0007669"/>
    <property type="project" value="InterPro"/>
</dbReference>
<keyword evidence="5" id="KW-0456">Lyase</keyword>
<dbReference type="EC" id="4.2.1.70" evidence="5"/>
<protein>
    <submittedName>
        <fullName evidence="5">tRNA pseudouridine synthase A</fullName>
        <ecNumber evidence="5">4.2.1.70</ecNumber>
    </submittedName>
</protein>
<dbReference type="PIRSF" id="PIRSF001430">
    <property type="entry name" value="tRNA_psdUrid_synth"/>
    <property type="match status" value="1"/>
</dbReference>
<gene>
    <name evidence="5" type="ORF">MNB_ARC-1_314</name>
</gene>
<evidence type="ECO:0000256" key="2">
    <source>
        <dbReference type="ARBA" id="ARBA00022694"/>
    </source>
</evidence>